<keyword evidence="4" id="KW-0238">DNA-binding</keyword>
<feature type="domain" description="Helicase ATP-binding" evidence="9">
    <location>
        <begin position="4"/>
        <end position="181"/>
    </location>
</feature>
<dbReference type="InterPro" id="IPR001650">
    <property type="entry name" value="Helicase_C-like"/>
</dbReference>
<dbReference type="SMART" id="SM00487">
    <property type="entry name" value="DEXDc"/>
    <property type="match status" value="1"/>
</dbReference>
<keyword evidence="10" id="KW-0378">Hydrolase</keyword>
<dbReference type="Pfam" id="PF00270">
    <property type="entry name" value="DEAD"/>
    <property type="match status" value="1"/>
</dbReference>
<dbReference type="GO" id="GO:0016787">
    <property type="term" value="F:hydrolase activity"/>
    <property type="evidence" value="ECO:0007669"/>
    <property type="project" value="UniProtKB-KW"/>
</dbReference>
<dbReference type="AlphaFoldDB" id="A0AAD7M7L2"/>
<accession>A0AAD7M7L2</accession>
<keyword evidence="5" id="KW-0413">Isomerase</keyword>
<dbReference type="GO" id="GO:0043138">
    <property type="term" value="F:3'-5' DNA helicase activity"/>
    <property type="evidence" value="ECO:0007669"/>
    <property type="project" value="UniProtKB-EC"/>
</dbReference>
<evidence type="ECO:0000259" key="9">
    <source>
        <dbReference type="PROSITE" id="PS51192"/>
    </source>
</evidence>
<dbReference type="PANTHER" id="PTHR13710:SF105">
    <property type="entry name" value="ATP-DEPENDENT DNA HELICASE Q1"/>
    <property type="match status" value="1"/>
</dbReference>
<feature type="region of interest" description="Disordered" evidence="8">
    <location>
        <begin position="334"/>
        <end position="373"/>
    </location>
</feature>
<comment type="catalytic activity">
    <reaction evidence="6">
        <text>Couples ATP hydrolysis with the unwinding of duplex DNA by translocating in the 3'-5' direction.</text>
        <dbReference type="EC" id="5.6.2.4"/>
    </reaction>
</comment>
<feature type="compositionally biased region" description="Basic residues" evidence="8">
    <location>
        <begin position="357"/>
        <end position="369"/>
    </location>
</feature>
<dbReference type="Proteomes" id="UP001215598">
    <property type="component" value="Unassembled WGS sequence"/>
</dbReference>
<dbReference type="EC" id="5.6.2.4" evidence="7"/>
<evidence type="ECO:0000256" key="2">
    <source>
        <dbReference type="ARBA" id="ARBA00022741"/>
    </source>
</evidence>
<dbReference type="SMART" id="SM00490">
    <property type="entry name" value="HELICc"/>
    <property type="match status" value="1"/>
</dbReference>
<dbReference type="SUPFAM" id="SSF52540">
    <property type="entry name" value="P-loop containing nucleoside triphosphate hydrolases"/>
    <property type="match status" value="1"/>
</dbReference>
<dbReference type="GO" id="GO:0005737">
    <property type="term" value="C:cytoplasm"/>
    <property type="evidence" value="ECO:0007669"/>
    <property type="project" value="TreeGrafter"/>
</dbReference>
<dbReference type="Gene3D" id="3.40.50.300">
    <property type="entry name" value="P-loop containing nucleotide triphosphate hydrolases"/>
    <property type="match status" value="2"/>
</dbReference>
<evidence type="ECO:0000256" key="3">
    <source>
        <dbReference type="ARBA" id="ARBA00022840"/>
    </source>
</evidence>
<dbReference type="InterPro" id="IPR011545">
    <property type="entry name" value="DEAD/DEAH_box_helicase_dom"/>
</dbReference>
<keyword evidence="3" id="KW-0067">ATP-binding</keyword>
<comment type="caution">
    <text evidence="10">The sequence shown here is derived from an EMBL/GenBank/DDBJ whole genome shotgun (WGS) entry which is preliminary data.</text>
</comment>
<evidence type="ECO:0000313" key="10">
    <source>
        <dbReference type="EMBL" id="KAJ7704750.1"/>
    </source>
</evidence>
<name>A0AAD7M7L2_9AGAR</name>
<evidence type="ECO:0000256" key="6">
    <source>
        <dbReference type="ARBA" id="ARBA00034617"/>
    </source>
</evidence>
<protein>
    <recommendedName>
        <fullName evidence="7">DNA 3'-5' helicase</fullName>
        <ecNumber evidence="7">5.6.2.4</ecNumber>
    </recommendedName>
</protein>
<dbReference type="Pfam" id="PF00271">
    <property type="entry name" value="Helicase_C"/>
    <property type="match status" value="1"/>
</dbReference>
<dbReference type="GO" id="GO:0005694">
    <property type="term" value="C:chromosome"/>
    <property type="evidence" value="ECO:0007669"/>
    <property type="project" value="TreeGrafter"/>
</dbReference>
<dbReference type="PANTHER" id="PTHR13710">
    <property type="entry name" value="DNA HELICASE RECQ FAMILY MEMBER"/>
    <property type="match status" value="1"/>
</dbReference>
<dbReference type="EMBL" id="JARKIB010000481">
    <property type="protein sequence ID" value="KAJ7704750.1"/>
    <property type="molecule type" value="Genomic_DNA"/>
</dbReference>
<dbReference type="InterPro" id="IPR027417">
    <property type="entry name" value="P-loop_NTPase"/>
</dbReference>
<comment type="similarity">
    <text evidence="1">Belongs to the helicase family. RecQ subfamily.</text>
</comment>
<evidence type="ECO:0000256" key="8">
    <source>
        <dbReference type="SAM" id="MobiDB-lite"/>
    </source>
</evidence>
<dbReference type="GO" id="GO:0009378">
    <property type="term" value="F:four-way junction helicase activity"/>
    <property type="evidence" value="ECO:0007669"/>
    <property type="project" value="TreeGrafter"/>
</dbReference>
<keyword evidence="2" id="KW-0547">Nucleotide-binding</keyword>
<proteinExistence type="inferred from homology"/>
<evidence type="ECO:0000256" key="1">
    <source>
        <dbReference type="ARBA" id="ARBA00005446"/>
    </source>
</evidence>
<dbReference type="GO" id="GO:0003677">
    <property type="term" value="F:DNA binding"/>
    <property type="evidence" value="ECO:0007669"/>
    <property type="project" value="UniProtKB-KW"/>
</dbReference>
<organism evidence="10 11">
    <name type="scientific">Mycena metata</name>
    <dbReference type="NCBI Taxonomy" id="1033252"/>
    <lineage>
        <taxon>Eukaryota</taxon>
        <taxon>Fungi</taxon>
        <taxon>Dikarya</taxon>
        <taxon>Basidiomycota</taxon>
        <taxon>Agaricomycotina</taxon>
        <taxon>Agaricomycetes</taxon>
        <taxon>Agaricomycetidae</taxon>
        <taxon>Agaricales</taxon>
        <taxon>Marasmiineae</taxon>
        <taxon>Mycenaceae</taxon>
        <taxon>Mycena</taxon>
    </lineage>
</organism>
<dbReference type="InterPro" id="IPR014001">
    <property type="entry name" value="Helicase_ATP-bd"/>
</dbReference>
<gene>
    <name evidence="10" type="ORF">B0H16DRAFT_1828124</name>
</gene>
<keyword evidence="11" id="KW-1185">Reference proteome</keyword>
<evidence type="ECO:0000256" key="5">
    <source>
        <dbReference type="ARBA" id="ARBA00023235"/>
    </source>
</evidence>
<sequence>MDGIEAQLQMRDVLVHAGTGMGKTTIAAGPHAHPTSAGKVTLMISPLIALHDEQVETFRDEFKLKATAVNSSNGGCKVEVLQEIVQGNYEIVLISPEMALSRRFIREVLRNVDFSRRIMSVVVDEAHVVSHWGASFRKKYGTLGMIRAFLPRGTPVVALSATLPARVRNDVLSKLQFGQDYANIDVGNDRPNVSIIVRGIHHPLNTYADLDFIVAGIRTKEDIKKTFIYADNIATGVEIIDHLMSLLPPELQHVVQGYDAPKAMELFKAGTIRILVCTDAAGMGCNMWKLPASISLFVQRAGRAARADGRTGLAILLVEPSAYGIDLAKGIAAKTSGGKGKKKGEKEKETNAEKREKARKKKEHAKLRGVQRGGVGGKHDTIFVVETLALDPEAQDVGLLVFLQTMKCRRTVLTEISNNKPAQPTVPCCDICCPELLDKTRPGKPPVVARQSAVKRGEVNTDVQSALHQWRVKIKARDYPTPLYTVSAIMRDETITLLSSVGPIDSRENLQTILAGQWTWWGDYGEELSGVCGDMKHHFSLR</sequence>
<dbReference type="PROSITE" id="PS51192">
    <property type="entry name" value="HELICASE_ATP_BIND_1"/>
    <property type="match status" value="1"/>
</dbReference>
<evidence type="ECO:0000313" key="11">
    <source>
        <dbReference type="Proteomes" id="UP001215598"/>
    </source>
</evidence>
<evidence type="ECO:0000256" key="4">
    <source>
        <dbReference type="ARBA" id="ARBA00023125"/>
    </source>
</evidence>
<feature type="compositionally biased region" description="Basic and acidic residues" evidence="8">
    <location>
        <begin position="344"/>
        <end position="356"/>
    </location>
</feature>
<evidence type="ECO:0000256" key="7">
    <source>
        <dbReference type="ARBA" id="ARBA00034808"/>
    </source>
</evidence>
<dbReference type="GO" id="GO:0005524">
    <property type="term" value="F:ATP binding"/>
    <property type="evidence" value="ECO:0007669"/>
    <property type="project" value="UniProtKB-KW"/>
</dbReference>
<reference evidence="10" key="1">
    <citation type="submission" date="2023-03" db="EMBL/GenBank/DDBJ databases">
        <title>Massive genome expansion in bonnet fungi (Mycena s.s.) driven by repeated elements and novel gene families across ecological guilds.</title>
        <authorList>
            <consortium name="Lawrence Berkeley National Laboratory"/>
            <person name="Harder C.B."/>
            <person name="Miyauchi S."/>
            <person name="Viragh M."/>
            <person name="Kuo A."/>
            <person name="Thoen E."/>
            <person name="Andreopoulos B."/>
            <person name="Lu D."/>
            <person name="Skrede I."/>
            <person name="Drula E."/>
            <person name="Henrissat B."/>
            <person name="Morin E."/>
            <person name="Kohler A."/>
            <person name="Barry K."/>
            <person name="LaButti K."/>
            <person name="Morin E."/>
            <person name="Salamov A."/>
            <person name="Lipzen A."/>
            <person name="Mereny Z."/>
            <person name="Hegedus B."/>
            <person name="Baldrian P."/>
            <person name="Stursova M."/>
            <person name="Weitz H."/>
            <person name="Taylor A."/>
            <person name="Grigoriev I.V."/>
            <person name="Nagy L.G."/>
            <person name="Martin F."/>
            <person name="Kauserud H."/>
        </authorList>
    </citation>
    <scope>NUCLEOTIDE SEQUENCE</scope>
    <source>
        <strain evidence="10">CBHHK182m</strain>
    </source>
</reference>
<dbReference type="GO" id="GO:0000724">
    <property type="term" value="P:double-strand break repair via homologous recombination"/>
    <property type="evidence" value="ECO:0007669"/>
    <property type="project" value="TreeGrafter"/>
</dbReference>